<dbReference type="EMBL" id="JAHOEL010000023">
    <property type="protein sequence ID" value="MBV3392645.1"/>
    <property type="molecule type" value="Genomic_DNA"/>
</dbReference>
<evidence type="ECO:0000313" key="2">
    <source>
        <dbReference type="EMBL" id="MBV3382552.1"/>
    </source>
</evidence>
<name>A0AAW4MTF2_9FIRM</name>
<dbReference type="EMBL" id="JAHOEF010000021">
    <property type="protein sequence ID" value="MBV3382552.1"/>
    <property type="molecule type" value="Genomic_DNA"/>
</dbReference>
<evidence type="ECO:0000256" key="1">
    <source>
        <dbReference type="SAM" id="Phobius"/>
    </source>
</evidence>
<reference evidence="2 5" key="1">
    <citation type="submission" date="2021-06" db="EMBL/GenBank/DDBJ databases">
        <title>Collection of gut derived symbiotic bacterial strains cultured from healthy donors.</title>
        <authorList>
            <person name="Lin H."/>
            <person name="Littmann E."/>
            <person name="Pamer E.G."/>
        </authorList>
    </citation>
    <scope>NUCLEOTIDE SEQUENCE</scope>
    <source>
        <strain evidence="3 5">MSK.21.70</strain>
        <strain evidence="2">MSK.21.82</strain>
    </source>
</reference>
<comment type="caution">
    <text evidence="2">The sequence shown here is derived from an EMBL/GenBank/DDBJ whole genome shotgun (WGS) entry which is preliminary data.</text>
</comment>
<dbReference type="Proteomes" id="UP001197492">
    <property type="component" value="Unassembled WGS sequence"/>
</dbReference>
<evidence type="ECO:0000313" key="4">
    <source>
        <dbReference type="Proteomes" id="UP001196408"/>
    </source>
</evidence>
<organism evidence="2 4">
    <name type="scientific">Catenibacterium mitsuokai</name>
    <dbReference type="NCBI Taxonomy" id="100886"/>
    <lineage>
        <taxon>Bacteria</taxon>
        <taxon>Bacillati</taxon>
        <taxon>Bacillota</taxon>
        <taxon>Erysipelotrichia</taxon>
        <taxon>Erysipelotrichales</taxon>
        <taxon>Coprobacillaceae</taxon>
        <taxon>Catenibacterium</taxon>
    </lineage>
</organism>
<dbReference type="AlphaFoldDB" id="A0AAW4MTF2"/>
<evidence type="ECO:0000313" key="3">
    <source>
        <dbReference type="EMBL" id="MBV3392645.1"/>
    </source>
</evidence>
<protein>
    <submittedName>
        <fullName evidence="2">Uncharacterized protein</fullName>
    </submittedName>
</protein>
<keyword evidence="1" id="KW-0812">Transmembrane</keyword>
<dbReference type="RefSeq" id="WP_217747439.1">
    <property type="nucleotide sequence ID" value="NZ_JAHOEB010000023.1"/>
</dbReference>
<feature type="transmembrane region" description="Helical" evidence="1">
    <location>
        <begin position="74"/>
        <end position="94"/>
    </location>
</feature>
<proteinExistence type="predicted"/>
<gene>
    <name evidence="2" type="ORF">KSV97_04745</name>
    <name evidence="3" type="ORF">KSW06_05110</name>
</gene>
<accession>A0AAW4MTF2</accession>
<keyword evidence="1" id="KW-1133">Transmembrane helix</keyword>
<keyword evidence="1" id="KW-0472">Membrane</keyword>
<dbReference type="Proteomes" id="UP001196408">
    <property type="component" value="Unassembled WGS sequence"/>
</dbReference>
<evidence type="ECO:0000313" key="5">
    <source>
        <dbReference type="Proteomes" id="UP001197492"/>
    </source>
</evidence>
<sequence>MAVVTESFDIPMDIMTKLATGEYRRIGGVVRVAIGPNKGRIVKHLEPVKMEQADQIQKVGSKIMQVAKNRKKELIIGALVTGAITVGGVVYHKIKNREPEVVQNYHAALRDYIDDVRSGKLSMESINCLMDSLEELKQNNNYEKIKIELTTEELSVLVNRIYEYTIKLAKDNSVDLADDELSSSDNILLNLQKYLLAQKHIFELAA</sequence>
<keyword evidence="5" id="KW-1185">Reference proteome</keyword>